<dbReference type="Proteomes" id="UP000285906">
    <property type="component" value="Unassembled WGS sequence"/>
</dbReference>
<feature type="transmembrane region" description="Helical" evidence="1">
    <location>
        <begin position="71"/>
        <end position="91"/>
    </location>
</feature>
<keyword evidence="1" id="KW-0812">Transmembrane</keyword>
<evidence type="ECO:0000256" key="1">
    <source>
        <dbReference type="SAM" id="Phobius"/>
    </source>
</evidence>
<reference evidence="2" key="4">
    <citation type="submission" date="2024-05" db="EMBL/GenBank/DDBJ databases">
        <authorList>
            <person name="Sun Q."/>
            <person name="Sedlacek I."/>
        </authorList>
    </citation>
    <scope>NUCLEOTIDE SEQUENCE</scope>
    <source>
        <strain evidence="2">CCM 8490</strain>
    </source>
</reference>
<dbReference type="Proteomes" id="UP000658202">
    <property type="component" value="Unassembled WGS sequence"/>
</dbReference>
<keyword evidence="1" id="KW-0472">Membrane</keyword>
<comment type="caution">
    <text evidence="3">The sequence shown here is derived from an EMBL/GenBank/DDBJ whole genome shotgun (WGS) entry which is preliminary data.</text>
</comment>
<dbReference type="OrthoDB" id="1350491at2"/>
<evidence type="ECO:0000313" key="5">
    <source>
        <dbReference type="Proteomes" id="UP000658202"/>
    </source>
</evidence>
<evidence type="ECO:0000313" key="3">
    <source>
        <dbReference type="EMBL" id="RKE79795.1"/>
    </source>
</evidence>
<accession>A0A420CN17</accession>
<sequence length="205" mass="24267">MKPKFLILNLIVLALVVLANIFQFYFISYPMKFNFQLAVEDGNWMMLFIILSTLAVFSLVLGFLKIRHLDFQRIFLCFNVLILIFLIYYSADAFIKTKKEISKREKEYIIKAKQDIKNDNVTFEYNGGFGIILDNQKMLDKIDNIHKKYGVDYKNIGCVINSVDNEARQKYDETVKPYLEKRNGRNWESKMNAEIEKMRKENIEL</sequence>
<gene>
    <name evidence="3" type="ORF">BXY58_3168</name>
    <name evidence="2" type="ORF">GCM10007332_11710</name>
</gene>
<evidence type="ECO:0000313" key="2">
    <source>
        <dbReference type="EMBL" id="GGG51690.1"/>
    </source>
</evidence>
<name>A0A420CN17_9FLAO</name>
<dbReference type="EMBL" id="RAQH01000010">
    <property type="protein sequence ID" value="RKE79795.1"/>
    <property type="molecule type" value="Genomic_DNA"/>
</dbReference>
<protein>
    <submittedName>
        <fullName evidence="3">Uncharacterized protein</fullName>
    </submittedName>
</protein>
<feature type="transmembrane region" description="Helical" evidence="1">
    <location>
        <begin position="43"/>
        <end position="64"/>
    </location>
</feature>
<reference evidence="3 4" key="2">
    <citation type="submission" date="2018-09" db="EMBL/GenBank/DDBJ databases">
        <title>Genomic Encyclopedia of Archaeal and Bacterial Type Strains, Phase II (KMG-II): from individual species to whole genera.</title>
        <authorList>
            <person name="Goeker M."/>
        </authorList>
    </citation>
    <scope>NUCLEOTIDE SEQUENCE [LARGE SCALE GENOMIC DNA]</scope>
    <source>
        <strain evidence="3 4">DSM 27620</strain>
    </source>
</reference>
<evidence type="ECO:0000313" key="4">
    <source>
        <dbReference type="Proteomes" id="UP000285906"/>
    </source>
</evidence>
<dbReference type="AlphaFoldDB" id="A0A420CN17"/>
<keyword evidence="5" id="KW-1185">Reference proteome</keyword>
<dbReference type="RefSeq" id="WP_120214702.1">
    <property type="nucleotide sequence ID" value="NZ_BMCW01000001.1"/>
</dbReference>
<organism evidence="3 4">
    <name type="scientific">Epilithonimonas arachidiradicis</name>
    <dbReference type="NCBI Taxonomy" id="1617282"/>
    <lineage>
        <taxon>Bacteria</taxon>
        <taxon>Pseudomonadati</taxon>
        <taxon>Bacteroidota</taxon>
        <taxon>Flavobacteriia</taxon>
        <taxon>Flavobacteriales</taxon>
        <taxon>Weeksellaceae</taxon>
        <taxon>Chryseobacterium group</taxon>
        <taxon>Epilithonimonas</taxon>
    </lineage>
</organism>
<keyword evidence="1" id="KW-1133">Transmembrane helix</keyword>
<dbReference type="EMBL" id="BMCW01000001">
    <property type="protein sequence ID" value="GGG51690.1"/>
    <property type="molecule type" value="Genomic_DNA"/>
</dbReference>
<proteinExistence type="predicted"/>
<reference evidence="5" key="3">
    <citation type="journal article" date="2019" name="Int. J. Syst. Evol. Microbiol.">
        <title>The Global Catalogue of Microorganisms (GCM) 10K type strain sequencing project: providing services to taxonomists for standard genome sequencing and annotation.</title>
        <authorList>
            <consortium name="The Broad Institute Genomics Platform"/>
            <consortium name="The Broad Institute Genome Sequencing Center for Infectious Disease"/>
            <person name="Wu L."/>
            <person name="Ma J."/>
        </authorList>
    </citation>
    <scope>NUCLEOTIDE SEQUENCE [LARGE SCALE GENOMIC DNA]</scope>
    <source>
        <strain evidence="5">CCM 8490</strain>
    </source>
</reference>
<reference evidence="2" key="1">
    <citation type="journal article" date="2014" name="Int. J. Syst. Evol. Microbiol.">
        <title>Complete genome of a new Firmicutes species belonging to the dominant human colonic microbiota ('Ruminococcus bicirculans') reveals two chromosomes and a selective capacity to utilize plant glucans.</title>
        <authorList>
            <consortium name="NISC Comparative Sequencing Program"/>
            <person name="Wegmann U."/>
            <person name="Louis P."/>
            <person name="Goesmann A."/>
            <person name="Henrissat B."/>
            <person name="Duncan S.H."/>
            <person name="Flint H.J."/>
        </authorList>
    </citation>
    <scope>NUCLEOTIDE SEQUENCE</scope>
    <source>
        <strain evidence="2">CCM 8490</strain>
    </source>
</reference>